<dbReference type="EMBL" id="BHWB01000001">
    <property type="protein sequence ID" value="GCB33387.1"/>
    <property type="molecule type" value="Genomic_DNA"/>
</dbReference>
<evidence type="ECO:0000313" key="1">
    <source>
        <dbReference type="EMBL" id="GCB33387.1"/>
    </source>
</evidence>
<name>A0A401LPM3_9BACE</name>
<proteinExistence type="predicted"/>
<organism evidence="1 2">
    <name type="scientific">Bacteroides faecalis</name>
    <dbReference type="NCBI Taxonomy" id="2447885"/>
    <lineage>
        <taxon>Bacteria</taxon>
        <taxon>Pseudomonadati</taxon>
        <taxon>Bacteroidota</taxon>
        <taxon>Bacteroidia</taxon>
        <taxon>Bacteroidales</taxon>
        <taxon>Bacteroidaceae</taxon>
        <taxon>Bacteroides</taxon>
    </lineage>
</organism>
<keyword evidence="2" id="KW-1185">Reference proteome</keyword>
<comment type="caution">
    <text evidence="1">The sequence shown here is derived from an EMBL/GenBank/DDBJ whole genome shotgun (WGS) entry which is preliminary data.</text>
</comment>
<gene>
    <name evidence="1" type="ORF">KGMB02408_03320</name>
</gene>
<protein>
    <submittedName>
        <fullName evidence="1">Uncharacterized protein</fullName>
    </submittedName>
</protein>
<accession>A0A401LPM3</accession>
<sequence length="54" mass="6113">MFKNKNQYAVGKIQIPKISFCDGAIYVNGDSMYPILKSGDIVEFKEISSFNHLI</sequence>
<dbReference type="AlphaFoldDB" id="A0A401LPM3"/>
<evidence type="ECO:0000313" key="2">
    <source>
        <dbReference type="Proteomes" id="UP000288079"/>
    </source>
</evidence>
<dbReference type="Proteomes" id="UP000288079">
    <property type="component" value="Unassembled WGS sequence"/>
</dbReference>
<reference evidence="1 2" key="1">
    <citation type="submission" date="2018-10" db="EMBL/GenBank/DDBJ databases">
        <title>Draft Genome Sequence of Bacteroides sp. KCTC 15687.</title>
        <authorList>
            <person name="Yu S.Y."/>
            <person name="Kim J.S."/>
            <person name="Oh B.S."/>
            <person name="Park S.H."/>
            <person name="Kang S.W."/>
            <person name="Park J.E."/>
            <person name="Choi S.H."/>
            <person name="Han K.I."/>
            <person name="Lee K.C."/>
            <person name="Eom M.K."/>
            <person name="Suh M.K."/>
            <person name="Lee D.H."/>
            <person name="Yoon H."/>
            <person name="Kim B."/>
            <person name="Yang S.J."/>
            <person name="Lee J.S."/>
            <person name="Lee J.H."/>
        </authorList>
    </citation>
    <scope>NUCLEOTIDE SEQUENCE [LARGE SCALE GENOMIC DNA]</scope>
    <source>
        <strain evidence="1 2">KCTC 15687</strain>
    </source>
</reference>